<feature type="active site" evidence="2">
    <location>
        <position position="135"/>
    </location>
</feature>
<keyword evidence="4" id="KW-1185">Reference proteome</keyword>
<dbReference type="PANTHER" id="PTHR10458">
    <property type="entry name" value="PEPTIDE DEFORMYLASE"/>
    <property type="match status" value="1"/>
</dbReference>
<organism evidence="3 4">
    <name type="scientific">Aliisedimentitalea scapharcae</name>
    <dbReference type="NCBI Taxonomy" id="1524259"/>
    <lineage>
        <taxon>Bacteria</taxon>
        <taxon>Pseudomonadati</taxon>
        <taxon>Pseudomonadota</taxon>
        <taxon>Alphaproteobacteria</taxon>
        <taxon>Rhodobacterales</taxon>
        <taxon>Roseobacteraceae</taxon>
        <taxon>Aliisedimentitalea</taxon>
    </lineage>
</organism>
<accession>A0ABZ2XV67</accession>
<dbReference type="InterPro" id="IPR023635">
    <property type="entry name" value="Peptide_deformylase"/>
</dbReference>
<comment type="similarity">
    <text evidence="1 2">Belongs to the polypeptide deformylase family.</text>
</comment>
<keyword evidence="2" id="KW-0648">Protein biosynthesis</keyword>
<dbReference type="Pfam" id="PF01327">
    <property type="entry name" value="Pep_deformylase"/>
    <property type="match status" value="1"/>
</dbReference>
<comment type="function">
    <text evidence="2">Removes the formyl group from the N-terminal Met of newly synthesized proteins. Requires at least a dipeptide for an efficient rate of reaction. N-terminal L-methionine is a prerequisite for activity but the enzyme has broad specificity at other positions.</text>
</comment>
<evidence type="ECO:0000256" key="1">
    <source>
        <dbReference type="ARBA" id="ARBA00010759"/>
    </source>
</evidence>
<reference evidence="3 4" key="1">
    <citation type="submission" date="2023-04" db="EMBL/GenBank/DDBJ databases">
        <title>Complete genome sequence of Alisedimentitalea scapharcae.</title>
        <authorList>
            <person name="Rong J.-C."/>
            <person name="Yi M.-L."/>
            <person name="Zhao Q."/>
        </authorList>
    </citation>
    <scope>NUCLEOTIDE SEQUENCE [LARGE SCALE GENOMIC DNA]</scope>
    <source>
        <strain evidence="3 4">KCTC 42119</strain>
    </source>
</reference>
<keyword evidence="2 3" id="KW-0378">Hydrolase</keyword>
<dbReference type="NCBIfam" id="TIGR00079">
    <property type="entry name" value="pept_deformyl"/>
    <property type="match status" value="1"/>
</dbReference>
<evidence type="ECO:0000313" key="3">
    <source>
        <dbReference type="EMBL" id="WZK89593.1"/>
    </source>
</evidence>
<evidence type="ECO:0000256" key="2">
    <source>
        <dbReference type="HAMAP-Rule" id="MF_00163"/>
    </source>
</evidence>
<keyword evidence="2" id="KW-0408">Iron</keyword>
<comment type="catalytic activity">
    <reaction evidence="2">
        <text>N-terminal N-formyl-L-methionyl-[peptide] + H2O = N-terminal L-methionyl-[peptide] + formate</text>
        <dbReference type="Rhea" id="RHEA:24420"/>
        <dbReference type="Rhea" id="RHEA-COMP:10639"/>
        <dbReference type="Rhea" id="RHEA-COMP:10640"/>
        <dbReference type="ChEBI" id="CHEBI:15377"/>
        <dbReference type="ChEBI" id="CHEBI:15740"/>
        <dbReference type="ChEBI" id="CHEBI:49298"/>
        <dbReference type="ChEBI" id="CHEBI:64731"/>
        <dbReference type="EC" id="3.5.1.88"/>
    </reaction>
</comment>
<dbReference type="PRINTS" id="PR01576">
    <property type="entry name" value="PDEFORMYLASE"/>
</dbReference>
<dbReference type="EMBL" id="CP123584">
    <property type="protein sequence ID" value="WZK89593.1"/>
    <property type="molecule type" value="Genomic_DNA"/>
</dbReference>
<dbReference type="CDD" id="cd00487">
    <property type="entry name" value="Pep_deformylase"/>
    <property type="match status" value="1"/>
</dbReference>
<dbReference type="GO" id="GO:0042586">
    <property type="term" value="F:peptide deformylase activity"/>
    <property type="evidence" value="ECO:0007669"/>
    <property type="project" value="UniProtKB-EC"/>
</dbReference>
<name>A0ABZ2XV67_9RHOB</name>
<gene>
    <name evidence="2 3" type="primary">def</name>
    <name evidence="3" type="ORF">QEZ52_03315</name>
</gene>
<dbReference type="InterPro" id="IPR036821">
    <property type="entry name" value="Peptide_deformylase_sf"/>
</dbReference>
<dbReference type="HAMAP" id="MF_00163">
    <property type="entry name" value="Pep_deformylase"/>
    <property type="match status" value="1"/>
</dbReference>
<dbReference type="PANTHER" id="PTHR10458:SF22">
    <property type="entry name" value="PEPTIDE DEFORMYLASE"/>
    <property type="match status" value="1"/>
</dbReference>
<dbReference type="SUPFAM" id="SSF56420">
    <property type="entry name" value="Peptide deformylase"/>
    <property type="match status" value="1"/>
</dbReference>
<feature type="binding site" evidence="2">
    <location>
        <position position="138"/>
    </location>
    <ligand>
        <name>Fe cation</name>
        <dbReference type="ChEBI" id="CHEBI:24875"/>
    </ligand>
</feature>
<feature type="binding site" evidence="2">
    <location>
        <position position="92"/>
    </location>
    <ligand>
        <name>Fe cation</name>
        <dbReference type="ChEBI" id="CHEBI:24875"/>
    </ligand>
</feature>
<keyword evidence="2" id="KW-0479">Metal-binding</keyword>
<sequence length="165" mass="18375">MAELAILQWPDPRLSQRCAPVENERLDDLIADMFDTMYGAQGRGLAAPQVGVMKRLFVMDVTWKEGPPSPMVMINPSIMAVERVPVVMEEGCLSIPGVLVPVTRPVAVTVQWTAAEGDIHMADFDGFEARCIQHEFDHLNGMVTFDRIDAVARARIEAEYMETLT</sequence>
<dbReference type="Proteomes" id="UP001623232">
    <property type="component" value="Chromosome"/>
</dbReference>
<evidence type="ECO:0000313" key="4">
    <source>
        <dbReference type="Proteomes" id="UP001623232"/>
    </source>
</evidence>
<feature type="binding site" evidence="2">
    <location>
        <position position="134"/>
    </location>
    <ligand>
        <name>Fe cation</name>
        <dbReference type="ChEBI" id="CHEBI:24875"/>
    </ligand>
</feature>
<proteinExistence type="inferred from homology"/>
<dbReference type="PIRSF" id="PIRSF004749">
    <property type="entry name" value="Pep_def"/>
    <property type="match status" value="1"/>
</dbReference>
<dbReference type="Gene3D" id="3.90.45.10">
    <property type="entry name" value="Peptide deformylase"/>
    <property type="match status" value="1"/>
</dbReference>
<dbReference type="NCBIfam" id="NF001159">
    <property type="entry name" value="PRK00150.1-3"/>
    <property type="match status" value="1"/>
</dbReference>
<dbReference type="RefSeq" id="WP_406647952.1">
    <property type="nucleotide sequence ID" value="NZ_CP123584.1"/>
</dbReference>
<protein>
    <recommendedName>
        <fullName evidence="2">Peptide deformylase</fullName>
        <shortName evidence="2">PDF</shortName>
        <ecNumber evidence="2">3.5.1.88</ecNumber>
    </recommendedName>
    <alternativeName>
        <fullName evidence="2">Polypeptide deformylase</fullName>
    </alternativeName>
</protein>
<comment type="cofactor">
    <cofactor evidence="2">
        <name>Fe(2+)</name>
        <dbReference type="ChEBI" id="CHEBI:29033"/>
    </cofactor>
    <text evidence="2">Binds 1 Fe(2+) ion.</text>
</comment>
<dbReference type="EC" id="3.5.1.88" evidence="2"/>